<dbReference type="Gene3D" id="1.10.10.2840">
    <property type="entry name" value="PucR C-terminal helix-turn-helix domain"/>
    <property type="match status" value="1"/>
</dbReference>
<accession>A0ABV5X582</accession>
<dbReference type="InterPro" id="IPR042070">
    <property type="entry name" value="PucR_C-HTH_sf"/>
</dbReference>
<dbReference type="PANTHER" id="PTHR33744">
    <property type="entry name" value="CARBOHYDRATE DIACID REGULATOR"/>
    <property type="match status" value="1"/>
</dbReference>
<comment type="caution">
    <text evidence="2">The sequence shown here is derived from an EMBL/GenBank/DDBJ whole genome shotgun (WGS) entry which is preliminary data.</text>
</comment>
<feature type="domain" description="PucR C-terminal helix-turn-helix" evidence="1">
    <location>
        <begin position="490"/>
        <end position="546"/>
    </location>
</feature>
<evidence type="ECO:0000313" key="3">
    <source>
        <dbReference type="Proteomes" id="UP001589707"/>
    </source>
</evidence>
<proteinExistence type="predicted"/>
<protein>
    <submittedName>
        <fullName evidence="2">PucR family transcriptional regulator</fullName>
    </submittedName>
</protein>
<evidence type="ECO:0000313" key="2">
    <source>
        <dbReference type="EMBL" id="MFB9777599.1"/>
    </source>
</evidence>
<dbReference type="Proteomes" id="UP001589707">
    <property type="component" value="Unassembled WGS sequence"/>
</dbReference>
<organism evidence="2 3">
    <name type="scientific">Brevibacterium otitidis</name>
    <dbReference type="NCBI Taxonomy" id="53364"/>
    <lineage>
        <taxon>Bacteria</taxon>
        <taxon>Bacillati</taxon>
        <taxon>Actinomycetota</taxon>
        <taxon>Actinomycetes</taxon>
        <taxon>Micrococcales</taxon>
        <taxon>Brevibacteriaceae</taxon>
        <taxon>Brevibacterium</taxon>
    </lineage>
</organism>
<sequence length="579" mass="59874">MSLTVPEAVDAFGDEGAILVQSRMRSPAAITQVLSAGDPLPKARASSGDPAPAGSRILLTASEAELAAAVESAGSAEALRSAGIRAVVICGSLLAGPEAAAAEASEETGASLFTQLSQRDISVLVFTGGIDAAAARLYRAIADAAAVETERLAIMRQLLAAADADDPLASLVRVMARLCDGSAMVFDDSHALLHASGAGPVKLIAAHLAESAQAADGPFAVGRWSVAADRIRVRTHTYHLVLASHDSARLGTTSATVFETLRSILGSFGAVEGFARTQQVVSSAALLRELELGISVGAEQRSWQRMAELGFTPYSELHFIICVSASGAVFTRSDLDAILAPVRTPSSAREPDSGIALGLPMLAIESARIGDRAPGMRLLVQAGDAAEALISGLQEVPGRLVTGVSEPFSQLSALPEIARATEAALRLARRTAAVANGSCIGGRAAGAVSGAVVRVDELSPLEWLLAGATSLRDRSVLAGYAGRLRARPELLETLLSYLDANLTVNVAAAGLAIHPNTLRYRLTRIEELLGGALSDPLVIANLCLAFHGELLEYAAVSKQRARPPAHAQKGCAPKPQAEA</sequence>
<dbReference type="Pfam" id="PF13556">
    <property type="entry name" value="HTH_30"/>
    <property type="match status" value="1"/>
</dbReference>
<dbReference type="EMBL" id="JBHMAU010000125">
    <property type="protein sequence ID" value="MFB9777599.1"/>
    <property type="molecule type" value="Genomic_DNA"/>
</dbReference>
<reference evidence="2 3" key="1">
    <citation type="submission" date="2024-09" db="EMBL/GenBank/DDBJ databases">
        <authorList>
            <person name="Sun Q."/>
            <person name="Mori K."/>
        </authorList>
    </citation>
    <scope>NUCLEOTIDE SEQUENCE [LARGE SCALE GENOMIC DNA]</scope>
    <source>
        <strain evidence="2 3">JCM 11683</strain>
    </source>
</reference>
<evidence type="ECO:0000259" key="1">
    <source>
        <dbReference type="Pfam" id="PF13556"/>
    </source>
</evidence>
<dbReference type="InterPro" id="IPR025736">
    <property type="entry name" value="PucR_C-HTH_dom"/>
</dbReference>
<dbReference type="PANTHER" id="PTHR33744:SF1">
    <property type="entry name" value="DNA-BINDING TRANSCRIPTIONAL ACTIVATOR ADER"/>
    <property type="match status" value="1"/>
</dbReference>
<dbReference type="InterPro" id="IPR051448">
    <property type="entry name" value="CdaR-like_regulators"/>
</dbReference>
<name>A0ABV5X582_9MICO</name>
<keyword evidence="3" id="KW-1185">Reference proteome</keyword>
<dbReference type="RefSeq" id="WP_376841576.1">
    <property type="nucleotide sequence ID" value="NZ_JBHMAU010000125.1"/>
</dbReference>
<gene>
    <name evidence="2" type="ORF">ACFFN1_14565</name>
</gene>